<dbReference type="AlphaFoldDB" id="A0A830DZF7"/>
<keyword evidence="8" id="KW-1208">Phospholipid metabolism</keyword>
<evidence type="ECO:0000259" key="10">
    <source>
        <dbReference type="Pfam" id="PF22578"/>
    </source>
</evidence>
<feature type="domain" description="Digeranylgeranylglycerophospholipid reductase catalytic" evidence="10">
    <location>
        <begin position="176"/>
        <end position="266"/>
    </location>
</feature>
<organism evidence="12 13">
    <name type="scientific">Vulcanisaeta souniana JCM 11219</name>
    <dbReference type="NCBI Taxonomy" id="1293586"/>
    <lineage>
        <taxon>Archaea</taxon>
        <taxon>Thermoproteota</taxon>
        <taxon>Thermoprotei</taxon>
        <taxon>Thermoproteales</taxon>
        <taxon>Thermoproteaceae</taxon>
        <taxon>Vulcanisaeta</taxon>
    </lineage>
</organism>
<evidence type="ECO:0000256" key="5">
    <source>
        <dbReference type="ARBA" id="ARBA00023002"/>
    </source>
</evidence>
<dbReference type="PANTHER" id="PTHR42685">
    <property type="entry name" value="GERANYLGERANYL DIPHOSPHATE REDUCTASE"/>
    <property type="match status" value="1"/>
</dbReference>
<dbReference type="Pfam" id="PF01134">
    <property type="entry name" value="GIDA"/>
    <property type="match status" value="1"/>
</dbReference>
<dbReference type="PANTHER" id="PTHR42685:SF18">
    <property type="entry name" value="DIGERANYLGERANYLGLYCEROPHOSPHOLIPID REDUCTASE"/>
    <property type="match status" value="1"/>
</dbReference>
<dbReference type="PRINTS" id="PR00420">
    <property type="entry name" value="RNGMNOXGNASE"/>
</dbReference>
<comment type="cofactor">
    <cofactor evidence="1">
        <name>FAD</name>
        <dbReference type="ChEBI" id="CHEBI:57692"/>
    </cofactor>
</comment>
<dbReference type="EMBL" id="AP026830">
    <property type="protein sequence ID" value="BDR92129.1"/>
    <property type="molecule type" value="Genomic_DNA"/>
</dbReference>
<evidence type="ECO:0000256" key="7">
    <source>
        <dbReference type="ARBA" id="ARBA00023209"/>
    </source>
</evidence>
<dbReference type="InterPro" id="IPR050407">
    <property type="entry name" value="Geranylgeranyl_reductase"/>
</dbReference>
<keyword evidence="4" id="KW-0274">FAD</keyword>
<evidence type="ECO:0000313" key="13">
    <source>
        <dbReference type="Proteomes" id="UP000657075"/>
    </source>
</evidence>
<evidence type="ECO:0000256" key="3">
    <source>
        <dbReference type="ARBA" id="ARBA00022630"/>
    </source>
</evidence>
<dbReference type="NCBIfam" id="NF041080">
    <property type="entry name" value="DGGGPL_reductase"/>
    <property type="match status" value="1"/>
</dbReference>
<keyword evidence="3" id="KW-0285">Flavoprotein</keyword>
<dbReference type="GO" id="GO:0008654">
    <property type="term" value="P:phospholipid biosynthetic process"/>
    <property type="evidence" value="ECO:0007669"/>
    <property type="project" value="UniProtKB-KW"/>
</dbReference>
<reference evidence="12" key="2">
    <citation type="submission" date="2020-09" db="EMBL/GenBank/DDBJ databases">
        <authorList>
            <person name="Sun Q."/>
            <person name="Ohkuma M."/>
        </authorList>
    </citation>
    <scope>NUCLEOTIDE SEQUENCE</scope>
    <source>
        <strain evidence="12">JCM 11219</strain>
    </source>
</reference>
<evidence type="ECO:0000256" key="1">
    <source>
        <dbReference type="ARBA" id="ARBA00001974"/>
    </source>
</evidence>
<keyword evidence="6" id="KW-0443">Lipid metabolism</keyword>
<dbReference type="Proteomes" id="UP001060771">
    <property type="component" value="Chromosome"/>
</dbReference>
<dbReference type="Proteomes" id="UP000657075">
    <property type="component" value="Unassembled WGS sequence"/>
</dbReference>
<evidence type="ECO:0000313" key="11">
    <source>
        <dbReference type="EMBL" id="BDR92129.1"/>
    </source>
</evidence>
<dbReference type="GO" id="GO:0016628">
    <property type="term" value="F:oxidoreductase activity, acting on the CH-CH group of donors, NAD or NADP as acceptor"/>
    <property type="evidence" value="ECO:0007669"/>
    <property type="project" value="InterPro"/>
</dbReference>
<dbReference type="InterPro" id="IPR054715">
    <property type="entry name" value="GGR_cat"/>
</dbReference>
<dbReference type="InterPro" id="IPR040131">
    <property type="entry name" value="MnmG_N"/>
</dbReference>
<reference evidence="14" key="3">
    <citation type="submission" date="2022-09" db="EMBL/GenBank/DDBJ databases">
        <title>Complete genome sequence of Vulcanisaeta souniana.</title>
        <authorList>
            <person name="Kato S."/>
            <person name="Itoh T."/>
            <person name="Ohkuma M."/>
        </authorList>
    </citation>
    <scope>NUCLEOTIDE SEQUENCE [LARGE SCALE GENOMIC DNA]</scope>
    <source>
        <strain evidence="14">JCM 11219</strain>
    </source>
</reference>
<dbReference type="NCBIfam" id="TIGR02032">
    <property type="entry name" value="GG-red-SF"/>
    <property type="match status" value="1"/>
</dbReference>
<name>A0A830DZF7_9CREN</name>
<dbReference type="InterPro" id="IPR036188">
    <property type="entry name" value="FAD/NAD-bd_sf"/>
</dbReference>
<proteinExistence type="predicted"/>
<keyword evidence="2" id="KW-0444">Lipid biosynthesis</keyword>
<evidence type="ECO:0000256" key="2">
    <source>
        <dbReference type="ARBA" id="ARBA00022516"/>
    </source>
</evidence>
<reference evidence="12" key="1">
    <citation type="journal article" date="2014" name="Int. J. Syst. Evol. Microbiol.">
        <title>Complete genome sequence of Corynebacterium casei LMG S-19264T (=DSM 44701T), isolated from a smear-ripened cheese.</title>
        <authorList>
            <consortium name="US DOE Joint Genome Institute (JGI-PGF)"/>
            <person name="Walter F."/>
            <person name="Albersmeier A."/>
            <person name="Kalinowski J."/>
            <person name="Ruckert C."/>
        </authorList>
    </citation>
    <scope>NUCLEOTIDE SEQUENCE</scope>
    <source>
        <strain evidence="12">JCM 11219</strain>
    </source>
</reference>
<evidence type="ECO:0000256" key="4">
    <source>
        <dbReference type="ARBA" id="ARBA00022827"/>
    </source>
</evidence>
<dbReference type="InterPro" id="IPR011777">
    <property type="entry name" value="Geranylgeranyl_Rdtase_fam"/>
</dbReference>
<gene>
    <name evidence="12" type="ORF">GCM10007112_00860</name>
    <name evidence="11" type="ORF">Vsou_12220</name>
</gene>
<dbReference type="Gene3D" id="3.50.50.60">
    <property type="entry name" value="FAD/NAD(P)-binding domain"/>
    <property type="match status" value="1"/>
</dbReference>
<protein>
    <submittedName>
        <fullName evidence="12">Geranylgeranyl reductase</fullName>
    </submittedName>
</protein>
<keyword evidence="14" id="KW-1185">Reference proteome</keyword>
<evidence type="ECO:0000259" key="9">
    <source>
        <dbReference type="Pfam" id="PF01134"/>
    </source>
</evidence>
<feature type="domain" description="MnmG N-terminal" evidence="9">
    <location>
        <begin position="5"/>
        <end position="37"/>
    </location>
</feature>
<dbReference type="SUPFAM" id="SSF51905">
    <property type="entry name" value="FAD/NAD(P)-binding domain"/>
    <property type="match status" value="1"/>
</dbReference>
<dbReference type="GeneID" id="76206767"/>
<dbReference type="RefSeq" id="WP_188602232.1">
    <property type="nucleotide sequence ID" value="NZ_AP026830.1"/>
</dbReference>
<dbReference type="EMBL" id="BMNM01000001">
    <property type="protein sequence ID" value="GGI67719.1"/>
    <property type="molecule type" value="Genomic_DNA"/>
</dbReference>
<dbReference type="OrthoDB" id="6062at2157"/>
<evidence type="ECO:0000256" key="6">
    <source>
        <dbReference type="ARBA" id="ARBA00023098"/>
    </source>
</evidence>
<evidence type="ECO:0000256" key="8">
    <source>
        <dbReference type="ARBA" id="ARBA00023264"/>
    </source>
</evidence>
<evidence type="ECO:0000313" key="12">
    <source>
        <dbReference type="EMBL" id="GGI67719.1"/>
    </source>
</evidence>
<reference evidence="11" key="4">
    <citation type="journal article" date="2023" name="Microbiol. Resour. Announc.">
        <title>Complete Genome Sequence of Vulcanisaeta souniana Strain IC-059, a Hyperthermophilic Archaeon Isolated from Hot Spring Water in Japan.</title>
        <authorList>
            <person name="Kato S."/>
            <person name="Itoh T."/>
            <person name="Wu L."/>
            <person name="Ma J."/>
            <person name="Ohkuma M."/>
        </authorList>
    </citation>
    <scope>NUCLEOTIDE SEQUENCE</scope>
    <source>
        <strain evidence="11">JCM 11219</strain>
    </source>
</reference>
<dbReference type="Pfam" id="PF22578">
    <property type="entry name" value="GGR_cat"/>
    <property type="match status" value="1"/>
</dbReference>
<dbReference type="InterPro" id="IPR054906">
    <property type="entry name" value="DGGGPL_red"/>
</dbReference>
<keyword evidence="5" id="KW-0560">Oxidoreductase</keyword>
<evidence type="ECO:0000313" key="14">
    <source>
        <dbReference type="Proteomes" id="UP001060771"/>
    </source>
</evidence>
<accession>A0A830DZF7</accession>
<keyword evidence="7" id="KW-0594">Phospholipid biosynthesis</keyword>
<sequence length="458" mass="50939">MENFDVIVVGAGTGGSYASYILAKAGFNVALIEMKSRNKVFKTTGDAIGVHHIDRMVIKPPSDVFMIRYEGAELYSPDLSIKYVVLGKGFGLDMAKWARWLIGEAERAGVHVLDNHKVQGPIIENGSVTGIKVLKPNGSVEDFKAKVVIDASGVGAVVRSRLPREWWVSEPLLPEDVSNAYREVIQVDYEIERPEYIRIYLDSKIAPGGYWWLFPKSSNTMNIGLGLWGKLSEENGINPRHNYDRYLANSQYTRGRKIIHVGGGIVPTRRPLPSLVANGFLAVGDAAVTVNPVHGGGIGPALLSAELASKAVIDAFERNDVSERGLWKYNLEYLKAYGTKQAMLDVFRLMLQTLTDDQLNRGLRARLLTEDEVLEISERGSLELSFIDKLKIGLRLMKVPDVASKLRLALRYMNEIKSLYETYPTDPSALSSWYGKVVNAYREYARGLGLSLKWLSNA</sequence>